<reference evidence="8 9" key="1">
    <citation type="submission" date="2021-06" db="EMBL/GenBank/DDBJ databases">
        <title>Genome sequence of Babesia caballi.</title>
        <authorList>
            <person name="Yamagishi J."/>
            <person name="Kidaka T."/>
            <person name="Ochi A."/>
        </authorList>
    </citation>
    <scope>NUCLEOTIDE SEQUENCE [LARGE SCALE GENOMIC DNA]</scope>
    <source>
        <strain evidence="8">USDA-D6B2</strain>
    </source>
</reference>
<gene>
    <name evidence="8" type="ORF">BcabD6B2_24780</name>
</gene>
<dbReference type="PANTHER" id="PTHR11097">
    <property type="entry name" value="EXOSOME COMPLEX EXONUCLEASE RIBOSOMAL RNA PROCESSING PROTEIN"/>
    <property type="match status" value="1"/>
</dbReference>
<dbReference type="Proteomes" id="UP001497744">
    <property type="component" value="Unassembled WGS sequence"/>
</dbReference>
<sequence length="234" mass="25721">MAAWTMQTTPSRPHYPHTVQFAVSPPAKDAPDEGNVEIALVSPFTLEDQDVSQKREERLEHLLEALQFQRHRFDRRLLCILPGQFAWTVRFHSTVVQRGGATVDAASIAMIAALRTAQIPNVQVVMRDQLELARRGANVRVRLAEGYNLDVQRLVQQMPLCVTVAQIAGCHVWAVTLEEAACADGFLTIAVAPDARCLGLRATGSCFPLPAIATLVARACEVGLLQHQQLARAL</sequence>
<dbReference type="GO" id="GO:0034476">
    <property type="term" value="P:U5 snRNA 3'-end processing"/>
    <property type="evidence" value="ECO:0007669"/>
    <property type="project" value="TreeGrafter"/>
</dbReference>
<keyword evidence="4" id="KW-0963">Cytoplasm</keyword>
<dbReference type="GO" id="GO:0000176">
    <property type="term" value="C:nuclear exosome (RNase complex)"/>
    <property type="evidence" value="ECO:0007669"/>
    <property type="project" value="TreeGrafter"/>
</dbReference>
<dbReference type="InterPro" id="IPR020568">
    <property type="entry name" value="Ribosomal_Su5_D2-typ_SF"/>
</dbReference>
<dbReference type="GO" id="GO:0034473">
    <property type="term" value="P:U1 snRNA 3'-end processing"/>
    <property type="evidence" value="ECO:0007669"/>
    <property type="project" value="TreeGrafter"/>
</dbReference>
<dbReference type="GO" id="GO:0016075">
    <property type="term" value="P:rRNA catabolic process"/>
    <property type="evidence" value="ECO:0007669"/>
    <property type="project" value="TreeGrafter"/>
</dbReference>
<dbReference type="PANTHER" id="PTHR11097:SF8">
    <property type="entry name" value="EXOSOME COMPLEX COMPONENT RRP42"/>
    <property type="match status" value="1"/>
</dbReference>
<dbReference type="InterPro" id="IPR036345">
    <property type="entry name" value="ExoRNase_PH_dom2_sf"/>
</dbReference>
<feature type="domain" description="Exoribonuclease phosphorolytic" evidence="7">
    <location>
        <begin position="22"/>
        <end position="120"/>
    </location>
</feature>
<evidence type="ECO:0000256" key="3">
    <source>
        <dbReference type="ARBA" id="ARBA00006678"/>
    </source>
</evidence>
<dbReference type="Pfam" id="PF01138">
    <property type="entry name" value="RNase_PH"/>
    <property type="match status" value="1"/>
</dbReference>
<dbReference type="InterPro" id="IPR050590">
    <property type="entry name" value="Exosome_comp_Rrp42_subfam"/>
</dbReference>
<dbReference type="SUPFAM" id="SSF54211">
    <property type="entry name" value="Ribosomal protein S5 domain 2-like"/>
    <property type="match status" value="1"/>
</dbReference>
<dbReference type="GO" id="GO:0000177">
    <property type="term" value="C:cytoplasmic exosome (RNase complex)"/>
    <property type="evidence" value="ECO:0007669"/>
    <property type="project" value="TreeGrafter"/>
</dbReference>
<accession>A0AAV4LSC7</accession>
<comment type="caution">
    <text evidence="8">The sequence shown here is derived from an EMBL/GenBank/DDBJ whole genome shotgun (WGS) entry which is preliminary data.</text>
</comment>
<dbReference type="SUPFAM" id="SSF55666">
    <property type="entry name" value="Ribonuclease PH domain 2-like"/>
    <property type="match status" value="1"/>
</dbReference>
<keyword evidence="9" id="KW-1185">Reference proteome</keyword>
<dbReference type="RefSeq" id="XP_067715112.1">
    <property type="nucleotide sequence ID" value="XM_067859011.1"/>
</dbReference>
<dbReference type="InterPro" id="IPR001247">
    <property type="entry name" value="ExoRNase_PH_dom1"/>
</dbReference>
<evidence type="ECO:0000256" key="1">
    <source>
        <dbReference type="ARBA" id="ARBA00004496"/>
    </source>
</evidence>
<comment type="similarity">
    <text evidence="3">Belongs to the RNase PH family.</text>
</comment>
<dbReference type="GO" id="GO:0005730">
    <property type="term" value="C:nucleolus"/>
    <property type="evidence" value="ECO:0007669"/>
    <property type="project" value="UniProtKB-SubCell"/>
</dbReference>
<keyword evidence="5" id="KW-0271">Exosome</keyword>
<evidence type="ECO:0000313" key="8">
    <source>
        <dbReference type="EMBL" id="GIX63043.1"/>
    </source>
</evidence>
<dbReference type="GO" id="GO:0071038">
    <property type="term" value="P:TRAMP-dependent tRNA surveillance pathway"/>
    <property type="evidence" value="ECO:0007669"/>
    <property type="project" value="TreeGrafter"/>
</dbReference>
<comment type="subcellular location">
    <subcellularLocation>
        <location evidence="1">Cytoplasm</location>
    </subcellularLocation>
    <subcellularLocation>
        <location evidence="2">Nucleus</location>
        <location evidence="2">Nucleolus</location>
    </subcellularLocation>
</comment>
<dbReference type="GO" id="GO:0000467">
    <property type="term" value="P:exonucleolytic trimming to generate mature 3'-end of 5.8S rRNA from tricistronic rRNA transcript (SSU-rRNA, 5.8S rRNA, LSU-rRNA)"/>
    <property type="evidence" value="ECO:0007669"/>
    <property type="project" value="TreeGrafter"/>
</dbReference>
<proteinExistence type="inferred from homology"/>
<evidence type="ECO:0000256" key="4">
    <source>
        <dbReference type="ARBA" id="ARBA00022490"/>
    </source>
</evidence>
<evidence type="ECO:0000256" key="5">
    <source>
        <dbReference type="ARBA" id="ARBA00022835"/>
    </source>
</evidence>
<protein>
    <recommendedName>
        <fullName evidence="6">Ribosomal RNA-processing protein 42</fullName>
    </recommendedName>
</protein>
<organism evidence="8 9">
    <name type="scientific">Babesia caballi</name>
    <dbReference type="NCBI Taxonomy" id="5871"/>
    <lineage>
        <taxon>Eukaryota</taxon>
        <taxon>Sar</taxon>
        <taxon>Alveolata</taxon>
        <taxon>Apicomplexa</taxon>
        <taxon>Aconoidasida</taxon>
        <taxon>Piroplasmida</taxon>
        <taxon>Babesiidae</taxon>
        <taxon>Babesia</taxon>
    </lineage>
</organism>
<evidence type="ECO:0000313" key="9">
    <source>
        <dbReference type="Proteomes" id="UP001497744"/>
    </source>
</evidence>
<dbReference type="InterPro" id="IPR027408">
    <property type="entry name" value="PNPase/RNase_PH_dom_sf"/>
</dbReference>
<dbReference type="GO" id="GO:0071035">
    <property type="term" value="P:nuclear polyadenylation-dependent rRNA catabolic process"/>
    <property type="evidence" value="ECO:0007669"/>
    <property type="project" value="TreeGrafter"/>
</dbReference>
<evidence type="ECO:0000256" key="2">
    <source>
        <dbReference type="ARBA" id="ARBA00004604"/>
    </source>
</evidence>
<evidence type="ECO:0000256" key="6">
    <source>
        <dbReference type="ARBA" id="ARBA00042523"/>
    </source>
</evidence>
<dbReference type="GO" id="GO:0035925">
    <property type="term" value="F:mRNA 3'-UTR AU-rich region binding"/>
    <property type="evidence" value="ECO:0007669"/>
    <property type="project" value="TreeGrafter"/>
</dbReference>
<dbReference type="GeneID" id="94194524"/>
<dbReference type="AlphaFoldDB" id="A0AAV4LSC7"/>
<dbReference type="GO" id="GO:0034475">
    <property type="term" value="P:U4 snRNA 3'-end processing"/>
    <property type="evidence" value="ECO:0007669"/>
    <property type="project" value="TreeGrafter"/>
</dbReference>
<dbReference type="GO" id="GO:0071028">
    <property type="term" value="P:nuclear mRNA surveillance"/>
    <property type="evidence" value="ECO:0007669"/>
    <property type="project" value="TreeGrafter"/>
</dbReference>
<dbReference type="EMBL" id="BPLF01000002">
    <property type="protein sequence ID" value="GIX63043.1"/>
    <property type="molecule type" value="Genomic_DNA"/>
</dbReference>
<name>A0AAV4LSC7_BABCB</name>
<dbReference type="Gene3D" id="3.30.230.70">
    <property type="entry name" value="GHMP Kinase, N-terminal domain"/>
    <property type="match status" value="1"/>
</dbReference>
<evidence type="ECO:0000259" key="7">
    <source>
        <dbReference type="Pfam" id="PF01138"/>
    </source>
</evidence>